<evidence type="ECO:0000256" key="1">
    <source>
        <dbReference type="SAM" id="MobiDB-lite"/>
    </source>
</evidence>
<comment type="caution">
    <text evidence="2">The sequence shown here is derived from an EMBL/GenBank/DDBJ whole genome shotgun (WGS) entry which is preliminary data.</text>
</comment>
<feature type="region of interest" description="Disordered" evidence="1">
    <location>
        <begin position="49"/>
        <end position="119"/>
    </location>
</feature>
<dbReference type="Proteomes" id="UP000291343">
    <property type="component" value="Unassembled WGS sequence"/>
</dbReference>
<dbReference type="AlphaFoldDB" id="A0A482XHJ7"/>
<dbReference type="EMBL" id="QKKF02009244">
    <property type="protein sequence ID" value="RZF45386.1"/>
    <property type="molecule type" value="Genomic_DNA"/>
</dbReference>
<organism evidence="2 3">
    <name type="scientific">Laodelphax striatellus</name>
    <name type="common">Small brown planthopper</name>
    <name type="synonym">Delphax striatella</name>
    <dbReference type="NCBI Taxonomy" id="195883"/>
    <lineage>
        <taxon>Eukaryota</taxon>
        <taxon>Metazoa</taxon>
        <taxon>Ecdysozoa</taxon>
        <taxon>Arthropoda</taxon>
        <taxon>Hexapoda</taxon>
        <taxon>Insecta</taxon>
        <taxon>Pterygota</taxon>
        <taxon>Neoptera</taxon>
        <taxon>Paraneoptera</taxon>
        <taxon>Hemiptera</taxon>
        <taxon>Auchenorrhyncha</taxon>
        <taxon>Fulgoroidea</taxon>
        <taxon>Delphacidae</taxon>
        <taxon>Criomorphinae</taxon>
        <taxon>Laodelphax</taxon>
    </lineage>
</organism>
<feature type="compositionally biased region" description="Polar residues" evidence="1">
    <location>
        <begin position="103"/>
        <end position="119"/>
    </location>
</feature>
<dbReference type="InParanoid" id="A0A482XHJ7"/>
<reference evidence="2 3" key="1">
    <citation type="journal article" date="2017" name="Gigascience">
        <title>Genome sequence of the small brown planthopper, Laodelphax striatellus.</title>
        <authorList>
            <person name="Zhu J."/>
            <person name="Jiang F."/>
            <person name="Wang X."/>
            <person name="Yang P."/>
            <person name="Bao Y."/>
            <person name="Zhao W."/>
            <person name="Wang W."/>
            <person name="Lu H."/>
            <person name="Wang Q."/>
            <person name="Cui N."/>
            <person name="Li J."/>
            <person name="Chen X."/>
            <person name="Luo L."/>
            <person name="Yu J."/>
            <person name="Kang L."/>
            <person name="Cui F."/>
        </authorList>
    </citation>
    <scope>NUCLEOTIDE SEQUENCE [LARGE SCALE GENOMIC DNA]</scope>
    <source>
        <strain evidence="2">Lst14</strain>
    </source>
</reference>
<accession>A0A482XHJ7</accession>
<proteinExistence type="predicted"/>
<sequence>MFADTSIDFNLDAVAVNEELNADTSGATFHLLQNISGSPLMFDDTIVEDSQHADEMIQSSDSSSDHDSDFIPQKDDETDSSSCSMGRVSFTGEQPSDNHEQPNNEQQNAPLQSNPESIRTCSKQGRIRMVVGEESWKRKRNPLAWVCNVRKT</sequence>
<keyword evidence="3" id="KW-1185">Reference proteome</keyword>
<name>A0A482XHJ7_LAOST</name>
<feature type="compositionally biased region" description="Basic and acidic residues" evidence="1">
    <location>
        <begin position="63"/>
        <end position="75"/>
    </location>
</feature>
<protein>
    <submittedName>
        <fullName evidence="2">Uncharacterized protein</fullName>
    </submittedName>
</protein>
<evidence type="ECO:0000313" key="2">
    <source>
        <dbReference type="EMBL" id="RZF45386.1"/>
    </source>
</evidence>
<evidence type="ECO:0000313" key="3">
    <source>
        <dbReference type="Proteomes" id="UP000291343"/>
    </source>
</evidence>
<gene>
    <name evidence="2" type="ORF">LSTR_LSTR002829</name>
</gene>